<protein>
    <submittedName>
        <fullName evidence="1">Uncharacterized protein</fullName>
    </submittedName>
</protein>
<keyword evidence="2" id="KW-1185">Reference proteome</keyword>
<sequence length="88" mass="9801">MTTDASSASPFFSRIPTAGGIRAFVTFRLFTSRTPSKPAKAFARVQPAFGSFAPPTVTGIFAVTRWQRRPAVLYLAQVHIFRIQLVWQ</sequence>
<gene>
    <name evidence="1" type="ORF">XA68_16249</name>
</gene>
<accession>A0A2A9P6K5</accession>
<dbReference type="Proteomes" id="UP000037136">
    <property type="component" value="Unassembled WGS sequence"/>
</dbReference>
<reference evidence="1 2" key="1">
    <citation type="journal article" date="2015" name="BMC Genomics">
        <title>Gene expression during zombie ant biting behavior reflects the complexity underlying fungal parasitic behavioral manipulation.</title>
        <authorList>
            <person name="de Bekker C."/>
            <person name="Ohm R.A."/>
            <person name="Loreto R.G."/>
            <person name="Sebastian A."/>
            <person name="Albert I."/>
            <person name="Merrow M."/>
            <person name="Brachmann A."/>
            <person name="Hughes D.P."/>
        </authorList>
    </citation>
    <scope>NUCLEOTIDE SEQUENCE [LARGE SCALE GENOMIC DNA]</scope>
    <source>
        <strain evidence="1 2">SC16a</strain>
    </source>
</reference>
<reference evidence="1 2" key="2">
    <citation type="journal article" date="2017" name="Sci. Rep.">
        <title>Ant-infecting Ophiocordyceps genomes reveal a high diversity of potential behavioral manipulation genes and a possible major role for enterotoxins.</title>
        <authorList>
            <person name="de Bekker C."/>
            <person name="Ohm R.A."/>
            <person name="Evans H.C."/>
            <person name="Brachmann A."/>
            <person name="Hughes D.P."/>
        </authorList>
    </citation>
    <scope>NUCLEOTIDE SEQUENCE [LARGE SCALE GENOMIC DNA]</scope>
    <source>
        <strain evidence="1 2">SC16a</strain>
    </source>
</reference>
<evidence type="ECO:0000313" key="2">
    <source>
        <dbReference type="Proteomes" id="UP000037136"/>
    </source>
</evidence>
<dbReference type="AlphaFoldDB" id="A0A2A9P6K5"/>
<evidence type="ECO:0000313" key="1">
    <source>
        <dbReference type="EMBL" id="PFH56621.1"/>
    </source>
</evidence>
<proteinExistence type="predicted"/>
<dbReference type="EMBL" id="LAZP02000541">
    <property type="protein sequence ID" value="PFH56621.1"/>
    <property type="molecule type" value="Genomic_DNA"/>
</dbReference>
<comment type="caution">
    <text evidence="1">The sequence shown here is derived from an EMBL/GenBank/DDBJ whole genome shotgun (WGS) entry which is preliminary data.</text>
</comment>
<name>A0A2A9P6K5_OPHUN</name>
<organism evidence="1 2">
    <name type="scientific">Ophiocordyceps unilateralis</name>
    <name type="common">Zombie-ant fungus</name>
    <name type="synonym">Torrubia unilateralis</name>
    <dbReference type="NCBI Taxonomy" id="268505"/>
    <lineage>
        <taxon>Eukaryota</taxon>
        <taxon>Fungi</taxon>
        <taxon>Dikarya</taxon>
        <taxon>Ascomycota</taxon>
        <taxon>Pezizomycotina</taxon>
        <taxon>Sordariomycetes</taxon>
        <taxon>Hypocreomycetidae</taxon>
        <taxon>Hypocreales</taxon>
        <taxon>Ophiocordycipitaceae</taxon>
        <taxon>Ophiocordyceps</taxon>
    </lineage>
</organism>